<name>A0A4R2KQS9_9GAMM</name>
<dbReference type="Proteomes" id="UP000294980">
    <property type="component" value="Unassembled WGS sequence"/>
</dbReference>
<dbReference type="RefSeq" id="WP_117315605.1">
    <property type="nucleotide sequence ID" value="NZ_QQSW01000003.1"/>
</dbReference>
<evidence type="ECO:0000313" key="2">
    <source>
        <dbReference type="EMBL" id="TCO76103.1"/>
    </source>
</evidence>
<evidence type="ECO:0000313" key="3">
    <source>
        <dbReference type="Proteomes" id="UP000294980"/>
    </source>
</evidence>
<comment type="caution">
    <text evidence="2">The sequence shown here is derived from an EMBL/GenBank/DDBJ whole genome shotgun (WGS) entry which is preliminary data.</text>
</comment>
<gene>
    <name evidence="2" type="ORF">EV688_10563</name>
</gene>
<proteinExistence type="predicted"/>
<keyword evidence="3" id="KW-1185">Reference proteome</keyword>
<keyword evidence="1" id="KW-0472">Membrane</keyword>
<dbReference type="AlphaFoldDB" id="A0A4R2KQS9"/>
<protein>
    <recommendedName>
        <fullName evidence="4">NAD/FAD-utilizing enzyme apparently involved in cell division</fullName>
    </recommendedName>
</protein>
<evidence type="ECO:0008006" key="4">
    <source>
        <dbReference type="Google" id="ProtNLM"/>
    </source>
</evidence>
<reference evidence="2 3" key="1">
    <citation type="submission" date="2019-03" db="EMBL/GenBank/DDBJ databases">
        <title>Genomic Encyclopedia of Type Strains, Phase IV (KMG-IV): sequencing the most valuable type-strain genomes for metagenomic binning, comparative biology and taxonomic classification.</title>
        <authorList>
            <person name="Goeker M."/>
        </authorList>
    </citation>
    <scope>NUCLEOTIDE SEQUENCE [LARGE SCALE GENOMIC DNA]</scope>
    <source>
        <strain evidence="2 3">DSM 23344</strain>
    </source>
</reference>
<keyword evidence="1" id="KW-0812">Transmembrane</keyword>
<feature type="transmembrane region" description="Helical" evidence="1">
    <location>
        <begin position="62"/>
        <end position="84"/>
    </location>
</feature>
<organism evidence="2 3">
    <name type="scientific">Chromatocurvus halotolerans</name>
    <dbReference type="NCBI Taxonomy" id="1132028"/>
    <lineage>
        <taxon>Bacteria</taxon>
        <taxon>Pseudomonadati</taxon>
        <taxon>Pseudomonadota</taxon>
        <taxon>Gammaproteobacteria</taxon>
        <taxon>Cellvibrionales</taxon>
        <taxon>Halieaceae</taxon>
        <taxon>Chromatocurvus</taxon>
    </lineage>
</organism>
<feature type="transmembrane region" description="Helical" evidence="1">
    <location>
        <begin position="90"/>
        <end position="113"/>
    </location>
</feature>
<sequence length="184" mass="20547">MKRHYFIGENLEDLEAVQRELQEQGITLPQIHVLSNSDAELEKHHLHPVAEVMKSDVINSGLWGLGIGIGGALLVIIVTLAMGWAETVGWTPFMFLALVVLGFCAWEGGFLGFQEKNRRFKRFDETIRNNRHVLLVDISDDQESALDDVIGRHPHLAPAGEGEPAPGWVIVGENQLRELIRRGP</sequence>
<accession>A0A4R2KQS9</accession>
<dbReference type="OrthoDB" id="5905880at2"/>
<evidence type="ECO:0000256" key="1">
    <source>
        <dbReference type="SAM" id="Phobius"/>
    </source>
</evidence>
<keyword evidence="1" id="KW-1133">Transmembrane helix</keyword>
<dbReference type="EMBL" id="SLWX01000005">
    <property type="protein sequence ID" value="TCO76103.1"/>
    <property type="molecule type" value="Genomic_DNA"/>
</dbReference>